<proteinExistence type="predicted"/>
<reference evidence="2" key="1">
    <citation type="journal article" date="2022" name="bioRxiv">
        <title>Sequencing and chromosome-scale assembly of the giantPleurodeles waltlgenome.</title>
        <authorList>
            <person name="Brown T."/>
            <person name="Elewa A."/>
            <person name="Iarovenko S."/>
            <person name="Subramanian E."/>
            <person name="Araus A.J."/>
            <person name="Petzold A."/>
            <person name="Susuki M."/>
            <person name="Suzuki K.-i.T."/>
            <person name="Hayashi T."/>
            <person name="Toyoda A."/>
            <person name="Oliveira C."/>
            <person name="Osipova E."/>
            <person name="Leigh N.D."/>
            <person name="Simon A."/>
            <person name="Yun M.H."/>
        </authorList>
    </citation>
    <scope>NUCLEOTIDE SEQUENCE</scope>
    <source>
        <strain evidence="2">20211129_DDA</strain>
        <tissue evidence="2">Liver</tissue>
    </source>
</reference>
<keyword evidence="3" id="KW-1185">Reference proteome</keyword>
<feature type="region of interest" description="Disordered" evidence="1">
    <location>
        <begin position="199"/>
        <end position="228"/>
    </location>
</feature>
<dbReference type="EMBL" id="JANPWB010000010">
    <property type="protein sequence ID" value="KAJ1135456.1"/>
    <property type="molecule type" value="Genomic_DNA"/>
</dbReference>
<gene>
    <name evidence="2" type="ORF">NDU88_001896</name>
</gene>
<comment type="caution">
    <text evidence="2">The sequence shown here is derived from an EMBL/GenBank/DDBJ whole genome shotgun (WGS) entry which is preliminary data.</text>
</comment>
<accession>A0AAV7Q4E3</accession>
<sequence length="228" mass="25076">MKDGPVNCIRPPIPKRELQRNVQEPITQRKPRMGSPCPPRGALSADPAIRESTDPVLIGLAQRTNIRTACRSALPRQPDPGARHSQGPVIQPMGHSPTFQSSFRAQGCPPDRVRNLLSGVSCAPRRPVALRSPHARQLTRGRRLWQRWGRYARSVASVEGLHQGGPPVLSNCIRGPRVRDLDSRRSCERSRTWSARLVPAAVGRSPPGRGFQRGEGPLASPRNGKFSL</sequence>
<name>A0AAV7Q4E3_PLEWA</name>
<dbReference type="AlphaFoldDB" id="A0AAV7Q4E3"/>
<dbReference type="Proteomes" id="UP001066276">
    <property type="component" value="Chromosome 6"/>
</dbReference>
<evidence type="ECO:0000313" key="3">
    <source>
        <dbReference type="Proteomes" id="UP001066276"/>
    </source>
</evidence>
<evidence type="ECO:0000313" key="2">
    <source>
        <dbReference type="EMBL" id="KAJ1135456.1"/>
    </source>
</evidence>
<evidence type="ECO:0000256" key="1">
    <source>
        <dbReference type="SAM" id="MobiDB-lite"/>
    </source>
</evidence>
<feature type="region of interest" description="Disordered" evidence="1">
    <location>
        <begin position="1"/>
        <end position="46"/>
    </location>
</feature>
<protein>
    <submittedName>
        <fullName evidence="2">Uncharacterized protein</fullName>
    </submittedName>
</protein>
<organism evidence="2 3">
    <name type="scientific">Pleurodeles waltl</name>
    <name type="common">Iberian ribbed newt</name>
    <dbReference type="NCBI Taxonomy" id="8319"/>
    <lineage>
        <taxon>Eukaryota</taxon>
        <taxon>Metazoa</taxon>
        <taxon>Chordata</taxon>
        <taxon>Craniata</taxon>
        <taxon>Vertebrata</taxon>
        <taxon>Euteleostomi</taxon>
        <taxon>Amphibia</taxon>
        <taxon>Batrachia</taxon>
        <taxon>Caudata</taxon>
        <taxon>Salamandroidea</taxon>
        <taxon>Salamandridae</taxon>
        <taxon>Pleurodelinae</taxon>
        <taxon>Pleurodeles</taxon>
    </lineage>
</organism>
<feature type="region of interest" description="Disordered" evidence="1">
    <location>
        <begin position="73"/>
        <end position="107"/>
    </location>
</feature>